<feature type="signal peptide" evidence="1">
    <location>
        <begin position="1"/>
        <end position="23"/>
    </location>
</feature>
<evidence type="ECO:0000313" key="3">
    <source>
        <dbReference type="Proteomes" id="UP000006055"/>
    </source>
</evidence>
<sequence>MKKSLVMLVVLMTSLALAGSVFAMDWGCYEMPVCKPIPCKDKVLCKGKAKGMEKLCGPCAPVIKWSGSWMTIEKCPDSKPAAAKKVAKKAKKK</sequence>
<proteinExistence type="predicted"/>
<feature type="chain" id="PRO_5003687250" description="Kazal-like domain-containing protein" evidence="1">
    <location>
        <begin position="24"/>
        <end position="93"/>
    </location>
</feature>
<name>I4CB48_DESTA</name>
<dbReference type="KEGG" id="dti:Desti_4152"/>
<protein>
    <recommendedName>
        <fullName evidence="4">Kazal-like domain-containing protein</fullName>
    </recommendedName>
</protein>
<evidence type="ECO:0000256" key="1">
    <source>
        <dbReference type="SAM" id="SignalP"/>
    </source>
</evidence>
<evidence type="ECO:0008006" key="4">
    <source>
        <dbReference type="Google" id="ProtNLM"/>
    </source>
</evidence>
<dbReference type="EMBL" id="CP003360">
    <property type="protein sequence ID" value="AFM26789.1"/>
    <property type="molecule type" value="Genomic_DNA"/>
</dbReference>
<dbReference type="AlphaFoldDB" id="I4CB48"/>
<dbReference type="RefSeq" id="WP_014811912.1">
    <property type="nucleotide sequence ID" value="NC_018025.1"/>
</dbReference>
<dbReference type="Proteomes" id="UP000006055">
    <property type="component" value="Chromosome"/>
</dbReference>
<gene>
    <name evidence="2" type="ordered locus">Desti_4152</name>
</gene>
<organism evidence="2 3">
    <name type="scientific">Desulfomonile tiedjei (strain ATCC 49306 / DSM 6799 / DCB-1)</name>
    <dbReference type="NCBI Taxonomy" id="706587"/>
    <lineage>
        <taxon>Bacteria</taxon>
        <taxon>Pseudomonadati</taxon>
        <taxon>Thermodesulfobacteriota</taxon>
        <taxon>Desulfomonilia</taxon>
        <taxon>Desulfomonilales</taxon>
        <taxon>Desulfomonilaceae</taxon>
        <taxon>Desulfomonile</taxon>
    </lineage>
</organism>
<reference evidence="3" key="1">
    <citation type="submission" date="2012-06" db="EMBL/GenBank/DDBJ databases">
        <title>Complete sequence of chromosome of Desulfomonile tiedjei DSM 6799.</title>
        <authorList>
            <person name="Lucas S."/>
            <person name="Copeland A."/>
            <person name="Lapidus A."/>
            <person name="Glavina del Rio T."/>
            <person name="Dalin E."/>
            <person name="Tice H."/>
            <person name="Bruce D."/>
            <person name="Goodwin L."/>
            <person name="Pitluck S."/>
            <person name="Peters L."/>
            <person name="Ovchinnikova G."/>
            <person name="Zeytun A."/>
            <person name="Lu M."/>
            <person name="Kyrpides N."/>
            <person name="Mavromatis K."/>
            <person name="Ivanova N."/>
            <person name="Brettin T."/>
            <person name="Detter J.C."/>
            <person name="Han C."/>
            <person name="Larimer F."/>
            <person name="Land M."/>
            <person name="Hauser L."/>
            <person name="Markowitz V."/>
            <person name="Cheng J.-F."/>
            <person name="Hugenholtz P."/>
            <person name="Woyke T."/>
            <person name="Wu D."/>
            <person name="Spring S."/>
            <person name="Schroeder M."/>
            <person name="Brambilla E."/>
            <person name="Klenk H.-P."/>
            <person name="Eisen J.A."/>
        </authorList>
    </citation>
    <scope>NUCLEOTIDE SEQUENCE [LARGE SCALE GENOMIC DNA]</scope>
    <source>
        <strain evidence="3">ATCC 49306 / DSM 6799 / DCB-1</strain>
    </source>
</reference>
<keyword evidence="3" id="KW-1185">Reference proteome</keyword>
<keyword evidence="1" id="KW-0732">Signal</keyword>
<evidence type="ECO:0000313" key="2">
    <source>
        <dbReference type="EMBL" id="AFM26789.1"/>
    </source>
</evidence>
<dbReference type="STRING" id="706587.Desti_4152"/>
<dbReference type="HOGENOM" id="CLU_2394973_0_0_7"/>
<accession>I4CB48</accession>